<dbReference type="InterPro" id="IPR029039">
    <property type="entry name" value="Flavoprotein-like_sf"/>
</dbReference>
<protein>
    <submittedName>
        <fullName evidence="2">NAD(P)H-dependent oxidoreductase</fullName>
    </submittedName>
</protein>
<dbReference type="InterPro" id="IPR050712">
    <property type="entry name" value="NAD(P)H-dep_reductase"/>
</dbReference>
<feature type="domain" description="NADPH-dependent FMN reductase-like" evidence="1">
    <location>
        <begin position="4"/>
        <end position="123"/>
    </location>
</feature>
<dbReference type="InterPro" id="IPR005025">
    <property type="entry name" value="FMN_Rdtase-like_dom"/>
</dbReference>
<comment type="caution">
    <text evidence="2">The sequence shown here is derived from an EMBL/GenBank/DDBJ whole genome shotgun (WGS) entry which is preliminary data.</text>
</comment>
<proteinExistence type="predicted"/>
<organism evidence="2 3">
    <name type="scientific">Fulvivirga kasyanovii</name>
    <dbReference type="NCBI Taxonomy" id="396812"/>
    <lineage>
        <taxon>Bacteria</taxon>
        <taxon>Pseudomonadati</taxon>
        <taxon>Bacteroidota</taxon>
        <taxon>Cytophagia</taxon>
        <taxon>Cytophagales</taxon>
        <taxon>Fulvivirgaceae</taxon>
        <taxon>Fulvivirga</taxon>
    </lineage>
</organism>
<name>A0ABW9RY82_9BACT</name>
<gene>
    <name evidence="2" type="ORF">E1163_23660</name>
</gene>
<accession>A0ABW9RY82</accession>
<dbReference type="EMBL" id="SMLW01000649">
    <property type="protein sequence ID" value="MTI27975.1"/>
    <property type="molecule type" value="Genomic_DNA"/>
</dbReference>
<sequence>MKKKILAISGSTRKQSSNEAILQVIADWYKDELDVQIYDGIDKLPHFNPDLAGENSPEVVKEFQEQIKNADGVLICTPEYVFSLPGSLKNAIEWNVATTIFSGKPLATIVASASGEKAFKSLNLIMTTLECSLPEDSRLLIRGVRGKIKDGEITDEDIISQLKNLVNSLIASIEMAEQEALGKE</sequence>
<evidence type="ECO:0000259" key="1">
    <source>
        <dbReference type="Pfam" id="PF03358"/>
    </source>
</evidence>
<dbReference type="Gene3D" id="3.40.50.360">
    <property type="match status" value="1"/>
</dbReference>
<dbReference type="PANTHER" id="PTHR30543">
    <property type="entry name" value="CHROMATE REDUCTASE"/>
    <property type="match status" value="1"/>
</dbReference>
<evidence type="ECO:0000313" key="2">
    <source>
        <dbReference type="EMBL" id="MTI27975.1"/>
    </source>
</evidence>
<reference evidence="2 3" key="1">
    <citation type="submission" date="2019-02" db="EMBL/GenBank/DDBJ databases">
        <authorList>
            <person name="Goldberg S.R."/>
            <person name="Haltli B.A."/>
            <person name="Correa H."/>
            <person name="Russell K.G."/>
        </authorList>
    </citation>
    <scope>NUCLEOTIDE SEQUENCE [LARGE SCALE GENOMIC DNA]</scope>
    <source>
        <strain evidence="2 3">JCM 16186</strain>
    </source>
</reference>
<evidence type="ECO:0000313" key="3">
    <source>
        <dbReference type="Proteomes" id="UP000798808"/>
    </source>
</evidence>
<dbReference type="PANTHER" id="PTHR30543:SF21">
    <property type="entry name" value="NAD(P)H-DEPENDENT FMN REDUCTASE LOT6"/>
    <property type="match status" value="1"/>
</dbReference>
<dbReference type="SUPFAM" id="SSF52218">
    <property type="entry name" value="Flavoproteins"/>
    <property type="match status" value="1"/>
</dbReference>
<dbReference type="Pfam" id="PF03358">
    <property type="entry name" value="FMN_red"/>
    <property type="match status" value="1"/>
</dbReference>
<dbReference type="RefSeq" id="WP_155175035.1">
    <property type="nucleotide sequence ID" value="NZ_BAAAFL010000068.1"/>
</dbReference>
<keyword evidence="3" id="KW-1185">Reference proteome</keyword>
<dbReference type="Proteomes" id="UP000798808">
    <property type="component" value="Unassembled WGS sequence"/>
</dbReference>